<name>A0A9Q3ITM9_9BASI</name>
<dbReference type="InterPro" id="IPR001789">
    <property type="entry name" value="Sig_transdc_resp-reg_receiver"/>
</dbReference>
<comment type="caution">
    <text evidence="5">The sequence shown here is derived from an EMBL/GenBank/DDBJ whole genome shotgun (WGS) entry which is preliminary data.</text>
</comment>
<keyword evidence="1 2" id="KW-0597">Phosphoprotein</keyword>
<keyword evidence="6" id="KW-1185">Reference proteome</keyword>
<feature type="domain" description="Response regulatory" evidence="4">
    <location>
        <begin position="7"/>
        <end position="129"/>
    </location>
</feature>
<dbReference type="PANTHER" id="PTHR43719">
    <property type="entry name" value="TWO-COMPONENT HISTIDINE KINASE"/>
    <property type="match status" value="1"/>
</dbReference>
<proteinExistence type="predicted"/>
<sequence>MSQKKLKVLIVDDNLLNLKLIQQILIKKLLDWIDVDHLRLASSGKIALGILNDHPIDLVFLDISMPEISGIEVCKILRNKNHLDLLHLCAVTTDLDHWKINLYHDVGMNGVIGKPLKYLDLQFALETCQNNLISNSISQFYFRQYGLAQPIQLASSSFKQNSSNLSATLRPDPKSKFISLNPSSISSKSPSPQSTPPTSLPRRNSLTSHSTITTSSLTSSALPFNPSSQSISHFPALATAPTFSTLKFPQIARHPRRSASMSNSSYQPWFQDQEQDVFAAGFAKAFQAKQTSYQKFTSFYHYHLRNPIKIQSDSTQPQKNSIESNQISNLTLSKKTLLTRRSHPEFHDLLKSQNNHRNPPNSFESRKTKSRDGSPIRPTWQLIQLNLLSCQSVFKSNDLFNEIL</sequence>
<dbReference type="OrthoDB" id="2499189at2759"/>
<dbReference type="Pfam" id="PF00072">
    <property type="entry name" value="Response_reg"/>
    <property type="match status" value="1"/>
</dbReference>
<dbReference type="InterPro" id="IPR011006">
    <property type="entry name" value="CheY-like_superfamily"/>
</dbReference>
<evidence type="ECO:0000256" key="3">
    <source>
        <dbReference type="SAM" id="MobiDB-lite"/>
    </source>
</evidence>
<protein>
    <recommendedName>
        <fullName evidence="4">Response regulatory domain-containing protein</fullName>
    </recommendedName>
</protein>
<evidence type="ECO:0000259" key="4">
    <source>
        <dbReference type="PROSITE" id="PS50110"/>
    </source>
</evidence>
<dbReference type="Gene3D" id="3.40.50.2300">
    <property type="match status" value="1"/>
</dbReference>
<feature type="compositionally biased region" description="Basic and acidic residues" evidence="3">
    <location>
        <begin position="364"/>
        <end position="374"/>
    </location>
</feature>
<dbReference type="PANTHER" id="PTHR43719:SF10">
    <property type="entry name" value="HYBRID SIGNAL TRANSDUCTION HISTIDINE KINASE A"/>
    <property type="match status" value="1"/>
</dbReference>
<evidence type="ECO:0000313" key="5">
    <source>
        <dbReference type="EMBL" id="MBW0549751.1"/>
    </source>
</evidence>
<gene>
    <name evidence="5" type="ORF">O181_089466</name>
</gene>
<feature type="region of interest" description="Disordered" evidence="3">
    <location>
        <begin position="347"/>
        <end position="375"/>
    </location>
</feature>
<feature type="compositionally biased region" description="Polar residues" evidence="3">
    <location>
        <begin position="351"/>
        <end position="363"/>
    </location>
</feature>
<organism evidence="5 6">
    <name type="scientific">Austropuccinia psidii MF-1</name>
    <dbReference type="NCBI Taxonomy" id="1389203"/>
    <lineage>
        <taxon>Eukaryota</taxon>
        <taxon>Fungi</taxon>
        <taxon>Dikarya</taxon>
        <taxon>Basidiomycota</taxon>
        <taxon>Pucciniomycotina</taxon>
        <taxon>Pucciniomycetes</taxon>
        <taxon>Pucciniales</taxon>
        <taxon>Sphaerophragmiaceae</taxon>
        <taxon>Austropuccinia</taxon>
    </lineage>
</organism>
<dbReference type="SUPFAM" id="SSF52172">
    <property type="entry name" value="CheY-like"/>
    <property type="match status" value="1"/>
</dbReference>
<dbReference type="Proteomes" id="UP000765509">
    <property type="component" value="Unassembled WGS sequence"/>
</dbReference>
<accession>A0A9Q3ITM9</accession>
<feature type="compositionally biased region" description="Low complexity" evidence="3">
    <location>
        <begin position="200"/>
        <end position="209"/>
    </location>
</feature>
<dbReference type="CDD" id="cd17546">
    <property type="entry name" value="REC_hyHK_CKI1_RcsC-like"/>
    <property type="match status" value="1"/>
</dbReference>
<feature type="region of interest" description="Disordered" evidence="3">
    <location>
        <begin position="180"/>
        <end position="209"/>
    </location>
</feature>
<dbReference type="PROSITE" id="PS50110">
    <property type="entry name" value="RESPONSE_REGULATORY"/>
    <property type="match status" value="1"/>
</dbReference>
<dbReference type="AlphaFoldDB" id="A0A9Q3ITM9"/>
<dbReference type="InterPro" id="IPR050956">
    <property type="entry name" value="2C_system_His_kinase"/>
</dbReference>
<evidence type="ECO:0000313" key="6">
    <source>
        <dbReference type="Proteomes" id="UP000765509"/>
    </source>
</evidence>
<feature type="compositionally biased region" description="Low complexity" evidence="3">
    <location>
        <begin position="180"/>
        <end position="192"/>
    </location>
</feature>
<dbReference type="GO" id="GO:0000160">
    <property type="term" value="P:phosphorelay signal transduction system"/>
    <property type="evidence" value="ECO:0007669"/>
    <property type="project" value="InterPro"/>
</dbReference>
<evidence type="ECO:0000256" key="1">
    <source>
        <dbReference type="ARBA" id="ARBA00022553"/>
    </source>
</evidence>
<reference evidence="5" key="1">
    <citation type="submission" date="2021-03" db="EMBL/GenBank/DDBJ databases">
        <title>Draft genome sequence of rust myrtle Austropuccinia psidii MF-1, a brazilian biotype.</title>
        <authorList>
            <person name="Quecine M.C."/>
            <person name="Pachon D.M.R."/>
            <person name="Bonatelli M.L."/>
            <person name="Correr F.H."/>
            <person name="Franceschini L.M."/>
            <person name="Leite T.F."/>
            <person name="Margarido G.R.A."/>
            <person name="Almeida C.A."/>
            <person name="Ferrarezi J.A."/>
            <person name="Labate C.A."/>
        </authorList>
    </citation>
    <scope>NUCLEOTIDE SEQUENCE</scope>
    <source>
        <strain evidence="5">MF-1</strain>
    </source>
</reference>
<dbReference type="EMBL" id="AVOT02055140">
    <property type="protein sequence ID" value="MBW0549751.1"/>
    <property type="molecule type" value="Genomic_DNA"/>
</dbReference>
<dbReference type="SMART" id="SM00448">
    <property type="entry name" value="REC"/>
    <property type="match status" value="1"/>
</dbReference>
<evidence type="ECO:0000256" key="2">
    <source>
        <dbReference type="PROSITE-ProRule" id="PRU00169"/>
    </source>
</evidence>
<feature type="modified residue" description="4-aspartylphosphate" evidence="2">
    <location>
        <position position="62"/>
    </location>
</feature>